<reference evidence="2" key="1">
    <citation type="submission" date="2021-04" db="EMBL/GenBank/DDBJ databases">
        <title>Genomic insights into ecological role and evolution of a novel Thermoplasmata order Candidatus Sysuiplasmatales.</title>
        <authorList>
            <person name="Yuan Y."/>
        </authorList>
    </citation>
    <scope>NUCLEOTIDE SEQUENCE</scope>
    <source>
        <strain evidence="3">TUT19-bin139</strain>
        <strain evidence="2">YP2-bin.285</strain>
    </source>
</reference>
<evidence type="ECO:0000313" key="4">
    <source>
        <dbReference type="Proteomes" id="UP000716004"/>
    </source>
</evidence>
<keyword evidence="1" id="KW-1133">Transmembrane helix</keyword>
<feature type="transmembrane region" description="Helical" evidence="1">
    <location>
        <begin position="51"/>
        <end position="72"/>
    </location>
</feature>
<dbReference type="EMBL" id="JAGVSJ010000035">
    <property type="protein sequence ID" value="MBX8632561.1"/>
    <property type="molecule type" value="Genomic_DNA"/>
</dbReference>
<evidence type="ECO:0000313" key="3">
    <source>
        <dbReference type="EMBL" id="MBX8644379.1"/>
    </source>
</evidence>
<dbReference type="Proteomes" id="UP000750197">
    <property type="component" value="Unassembled WGS sequence"/>
</dbReference>
<keyword evidence="1" id="KW-0472">Membrane</keyword>
<feature type="transmembrane region" description="Helical" evidence="1">
    <location>
        <begin position="132"/>
        <end position="155"/>
    </location>
</feature>
<dbReference type="Pfam" id="PF06197">
    <property type="entry name" value="DUF998"/>
    <property type="match status" value="1"/>
</dbReference>
<evidence type="ECO:0000313" key="2">
    <source>
        <dbReference type="EMBL" id="MBX8632561.1"/>
    </source>
</evidence>
<sequence>MDGGTRLEIAGLLIFIGAGQFLTAMMIGAALRPSYSIATNTISDLGVGSTALLFNTSIVLLGILIVIAAYLLKEAMRSAPFAMLLILTGIGAAGVGIFPETTGAPHLIFALIAFLFGGISAIYSSRFTPRPFGIISVILGLLTIIALVLFSTGNYSSLHQGGMERLIVYPSILWALCFSGILQAGRLRISGGGISNRS</sequence>
<organism evidence="2 4">
    <name type="scientific">Candidatus Sysuiplasma superficiale</name>
    <dbReference type="NCBI Taxonomy" id="2823368"/>
    <lineage>
        <taxon>Archaea</taxon>
        <taxon>Methanobacteriati</taxon>
        <taxon>Thermoplasmatota</taxon>
        <taxon>Thermoplasmata</taxon>
        <taxon>Candidatus Sysuiplasmatales</taxon>
        <taxon>Candidatus Sysuiplasmataceae</taxon>
        <taxon>Candidatus Sysuiplasma</taxon>
    </lineage>
</organism>
<feature type="transmembrane region" description="Helical" evidence="1">
    <location>
        <begin position="104"/>
        <end position="125"/>
    </location>
</feature>
<protein>
    <submittedName>
        <fullName evidence="2">DUF998 domain-containing protein</fullName>
    </submittedName>
</protein>
<feature type="transmembrane region" description="Helical" evidence="1">
    <location>
        <begin position="167"/>
        <end position="187"/>
    </location>
</feature>
<feature type="transmembrane region" description="Helical" evidence="1">
    <location>
        <begin position="79"/>
        <end position="98"/>
    </location>
</feature>
<comment type="caution">
    <text evidence="2">The sequence shown here is derived from an EMBL/GenBank/DDBJ whole genome shotgun (WGS) entry which is preliminary data.</text>
</comment>
<dbReference type="EMBL" id="JAHEAC010000058">
    <property type="protein sequence ID" value="MBX8644379.1"/>
    <property type="molecule type" value="Genomic_DNA"/>
</dbReference>
<dbReference type="AlphaFoldDB" id="A0A8J7YQN9"/>
<keyword evidence="1" id="KW-0812">Transmembrane</keyword>
<proteinExistence type="predicted"/>
<gene>
    <name evidence="2" type="ORF">J9259_08635</name>
    <name evidence="3" type="ORF">KIY12_06640</name>
</gene>
<dbReference type="InterPro" id="IPR009339">
    <property type="entry name" value="DUF998"/>
</dbReference>
<accession>A0A8J7YQN9</accession>
<evidence type="ECO:0000256" key="1">
    <source>
        <dbReference type="SAM" id="Phobius"/>
    </source>
</evidence>
<name>A0A8J7YQN9_9ARCH</name>
<dbReference type="Proteomes" id="UP000716004">
    <property type="component" value="Unassembled WGS sequence"/>
</dbReference>
<feature type="transmembrane region" description="Helical" evidence="1">
    <location>
        <begin position="12"/>
        <end position="31"/>
    </location>
</feature>